<proteinExistence type="predicted"/>
<dbReference type="EMBL" id="QNBE01000067">
    <property type="protein sequence ID" value="RKX69764.1"/>
    <property type="molecule type" value="Genomic_DNA"/>
</dbReference>
<reference evidence="6 7" key="1">
    <citation type="submission" date="2018-06" db="EMBL/GenBank/DDBJ databases">
        <title>Extensive metabolic versatility and redundancy in microbially diverse, dynamic hydrothermal sediments.</title>
        <authorList>
            <person name="Dombrowski N."/>
            <person name="Teske A."/>
            <person name="Baker B.J."/>
        </authorList>
    </citation>
    <scope>NUCLEOTIDE SEQUENCE [LARGE SCALE GENOMIC DNA]</scope>
    <source>
        <strain evidence="6">B36_G15</strain>
    </source>
</reference>
<evidence type="ECO:0000259" key="5">
    <source>
        <dbReference type="Pfam" id="PF13525"/>
    </source>
</evidence>
<dbReference type="AlphaFoldDB" id="A0A660SG47"/>
<organism evidence="6 7">
    <name type="scientific">candidate division WOR-3 bacterium</name>
    <dbReference type="NCBI Taxonomy" id="2052148"/>
    <lineage>
        <taxon>Bacteria</taxon>
        <taxon>Bacteria division WOR-3</taxon>
    </lineage>
</organism>
<evidence type="ECO:0000313" key="6">
    <source>
        <dbReference type="EMBL" id="RKX69764.1"/>
    </source>
</evidence>
<dbReference type="SMART" id="SM00028">
    <property type="entry name" value="TPR"/>
    <property type="match status" value="2"/>
</dbReference>
<keyword evidence="4" id="KW-0802">TPR repeat</keyword>
<evidence type="ECO:0000256" key="3">
    <source>
        <dbReference type="ARBA" id="ARBA00023237"/>
    </source>
</evidence>
<feature type="repeat" description="TPR" evidence="4">
    <location>
        <begin position="158"/>
        <end position="191"/>
    </location>
</feature>
<protein>
    <recommendedName>
        <fullName evidence="5">Outer membrane lipoprotein BamD-like domain-containing protein</fullName>
    </recommendedName>
</protein>
<evidence type="ECO:0000256" key="2">
    <source>
        <dbReference type="ARBA" id="ARBA00023136"/>
    </source>
</evidence>
<dbReference type="Proteomes" id="UP000268469">
    <property type="component" value="Unassembled WGS sequence"/>
</dbReference>
<evidence type="ECO:0000256" key="4">
    <source>
        <dbReference type="PROSITE-ProRule" id="PRU00339"/>
    </source>
</evidence>
<keyword evidence="2" id="KW-0472">Membrane</keyword>
<dbReference type="InterPro" id="IPR017689">
    <property type="entry name" value="BamD"/>
</dbReference>
<evidence type="ECO:0000256" key="1">
    <source>
        <dbReference type="ARBA" id="ARBA00022729"/>
    </source>
</evidence>
<name>A0A660SG47_UNCW3</name>
<keyword evidence="3" id="KW-0998">Cell outer membrane</keyword>
<dbReference type="Gene3D" id="1.25.40.10">
    <property type="entry name" value="Tetratricopeptide repeat domain"/>
    <property type="match status" value="1"/>
</dbReference>
<dbReference type="NCBIfam" id="TIGR03302">
    <property type="entry name" value="OM_YfiO"/>
    <property type="match status" value="1"/>
</dbReference>
<accession>A0A660SG47</accession>
<evidence type="ECO:0000313" key="7">
    <source>
        <dbReference type="Proteomes" id="UP000268469"/>
    </source>
</evidence>
<comment type="caution">
    <text evidence="6">The sequence shown here is derived from an EMBL/GenBank/DDBJ whole genome shotgun (WGS) entry which is preliminary data.</text>
</comment>
<keyword evidence="1" id="KW-0732">Signal</keyword>
<sequence>MRRFAFLILLIGFCHRATFTPMGTPELEFKRGKAYFDKKDYKRAIKSFESLIFNFPGSKLVDDAQLYVAKSHLLLKHYDQADLEAQFLIENFPRSEYVEEAYIIRARALYATLPSYKRDQSRTEETIKLLERFIEAYPSSKFLGEAREILYHCRSRVARKALTNGLFYKKRGDLDAAIIYFQLVIDRYPETPSAREARYNLARIMEKRLRIDEARRHYTELADSLDEWGKKAKERLERIEK</sequence>
<dbReference type="InterPro" id="IPR011990">
    <property type="entry name" value="TPR-like_helical_dom_sf"/>
</dbReference>
<dbReference type="InterPro" id="IPR039565">
    <property type="entry name" value="BamD-like"/>
</dbReference>
<dbReference type="InterPro" id="IPR019734">
    <property type="entry name" value="TPR_rpt"/>
</dbReference>
<feature type="domain" description="Outer membrane lipoprotein BamD-like" evidence="5">
    <location>
        <begin position="29"/>
        <end position="210"/>
    </location>
</feature>
<dbReference type="Pfam" id="PF13525">
    <property type="entry name" value="YfiO"/>
    <property type="match status" value="1"/>
</dbReference>
<feature type="repeat" description="TPR" evidence="4">
    <location>
        <begin position="25"/>
        <end position="58"/>
    </location>
</feature>
<dbReference type="PROSITE" id="PS50005">
    <property type="entry name" value="TPR"/>
    <property type="match status" value="2"/>
</dbReference>
<gene>
    <name evidence="6" type="ORF">DRP53_07225</name>
</gene>
<dbReference type="SUPFAM" id="SSF48452">
    <property type="entry name" value="TPR-like"/>
    <property type="match status" value="1"/>
</dbReference>